<dbReference type="AlphaFoldDB" id="A0A382F8E0"/>
<organism evidence="1">
    <name type="scientific">marine metagenome</name>
    <dbReference type="NCBI Taxonomy" id="408172"/>
    <lineage>
        <taxon>unclassified sequences</taxon>
        <taxon>metagenomes</taxon>
        <taxon>ecological metagenomes</taxon>
    </lineage>
</organism>
<dbReference type="EMBL" id="UINC01048555">
    <property type="protein sequence ID" value="SVB59220.1"/>
    <property type="molecule type" value="Genomic_DNA"/>
</dbReference>
<accession>A0A382F8E0</accession>
<protein>
    <submittedName>
        <fullName evidence="1">Uncharacterized protein</fullName>
    </submittedName>
</protein>
<sequence>MAIVDIHGHLNSPPELMAFKSGLLSSRIHRGRGSLKLSDERLRPIVDNHVK</sequence>
<gene>
    <name evidence="1" type="ORF">METZ01_LOCUS212074</name>
</gene>
<evidence type="ECO:0000313" key="1">
    <source>
        <dbReference type="EMBL" id="SVB59220.1"/>
    </source>
</evidence>
<reference evidence="1" key="1">
    <citation type="submission" date="2018-05" db="EMBL/GenBank/DDBJ databases">
        <authorList>
            <person name="Lanie J.A."/>
            <person name="Ng W.-L."/>
            <person name="Kazmierczak K.M."/>
            <person name="Andrzejewski T.M."/>
            <person name="Davidsen T.M."/>
            <person name="Wayne K.J."/>
            <person name="Tettelin H."/>
            <person name="Glass J.I."/>
            <person name="Rusch D."/>
            <person name="Podicherti R."/>
            <person name="Tsui H.-C.T."/>
            <person name="Winkler M.E."/>
        </authorList>
    </citation>
    <scope>NUCLEOTIDE SEQUENCE</scope>
</reference>
<proteinExistence type="predicted"/>
<name>A0A382F8E0_9ZZZZ</name>
<feature type="non-terminal residue" evidence="1">
    <location>
        <position position="51"/>
    </location>
</feature>